<dbReference type="Gene3D" id="3.10.20.30">
    <property type="match status" value="1"/>
</dbReference>
<protein>
    <submittedName>
        <fullName evidence="8">Rhodocoxin</fullName>
    </submittedName>
</protein>
<evidence type="ECO:0000259" key="7">
    <source>
        <dbReference type="PROSITE" id="PS51085"/>
    </source>
</evidence>
<evidence type="ECO:0000256" key="6">
    <source>
        <dbReference type="ARBA" id="ARBA00034078"/>
    </source>
</evidence>
<evidence type="ECO:0000256" key="5">
    <source>
        <dbReference type="ARBA" id="ARBA00023014"/>
    </source>
</evidence>
<name>A0A090MQW6_AFIFE</name>
<evidence type="ECO:0000256" key="1">
    <source>
        <dbReference type="ARBA" id="ARBA00010914"/>
    </source>
</evidence>
<reference evidence="8 9" key="1">
    <citation type="journal article" date="2014" name="Genome Announc.">
        <title>Genome Sequence of Afipia felis Strain 76713, Isolated in Hospital Water Using an Amoeba Co-Culture Procedure.</title>
        <authorList>
            <person name="Benamar S."/>
            <person name="La Scola B."/>
            <person name="Croce O."/>
        </authorList>
    </citation>
    <scope>NUCLEOTIDE SEQUENCE [LARGE SCALE GENOMIC DNA]</scope>
    <source>
        <strain evidence="8 9">76713</strain>
    </source>
</reference>
<dbReference type="SUPFAM" id="SSF54292">
    <property type="entry name" value="2Fe-2S ferredoxin-like"/>
    <property type="match status" value="1"/>
</dbReference>
<keyword evidence="2" id="KW-0001">2Fe-2S</keyword>
<dbReference type="RefSeq" id="WP_009340602.1">
    <property type="nucleotide sequence ID" value="NZ_CCAZ020000001.1"/>
</dbReference>
<comment type="caution">
    <text evidence="8">The sequence shown here is derived from an EMBL/GenBank/DDBJ whole genome shotgun (WGS) entry which is preliminary data.</text>
</comment>
<dbReference type="PROSITE" id="PS51085">
    <property type="entry name" value="2FE2S_FER_2"/>
    <property type="match status" value="1"/>
</dbReference>
<comment type="similarity">
    <text evidence="1">Belongs to the adrenodoxin/putidaredoxin family.</text>
</comment>
<keyword evidence="3" id="KW-0479">Metal-binding</keyword>
<keyword evidence="4" id="KW-0408">Iron</keyword>
<dbReference type="PANTHER" id="PTHR23426">
    <property type="entry name" value="FERREDOXIN/ADRENODOXIN"/>
    <property type="match status" value="1"/>
</dbReference>
<dbReference type="InterPro" id="IPR001055">
    <property type="entry name" value="Adrenodoxin-like"/>
</dbReference>
<evidence type="ECO:0000256" key="3">
    <source>
        <dbReference type="ARBA" id="ARBA00022723"/>
    </source>
</evidence>
<dbReference type="GO" id="GO:0046872">
    <property type="term" value="F:metal ion binding"/>
    <property type="evidence" value="ECO:0007669"/>
    <property type="project" value="UniProtKB-KW"/>
</dbReference>
<keyword evidence="5" id="KW-0411">Iron-sulfur</keyword>
<comment type="cofactor">
    <cofactor evidence="6">
        <name>[2Fe-2S] cluster</name>
        <dbReference type="ChEBI" id="CHEBI:190135"/>
    </cofactor>
</comment>
<dbReference type="EMBL" id="CCAZ020000001">
    <property type="protein sequence ID" value="CEG08637.1"/>
    <property type="molecule type" value="Genomic_DNA"/>
</dbReference>
<gene>
    <name evidence="8" type="primary">thcC</name>
    <name evidence="8" type="ORF">BN961_02055</name>
</gene>
<dbReference type="InterPro" id="IPR036010">
    <property type="entry name" value="2Fe-2S_ferredoxin-like_sf"/>
</dbReference>
<dbReference type="GO" id="GO:0005829">
    <property type="term" value="C:cytosol"/>
    <property type="evidence" value="ECO:0007669"/>
    <property type="project" value="TreeGrafter"/>
</dbReference>
<feature type="domain" description="2Fe-2S ferredoxin-type" evidence="7">
    <location>
        <begin position="2"/>
        <end position="105"/>
    </location>
</feature>
<dbReference type="GO" id="GO:0140647">
    <property type="term" value="P:P450-containing electron transport chain"/>
    <property type="evidence" value="ECO:0007669"/>
    <property type="project" value="InterPro"/>
</dbReference>
<dbReference type="AlphaFoldDB" id="A0A090MQW6"/>
<dbReference type="Proteomes" id="UP000035762">
    <property type="component" value="Unassembled WGS sequence"/>
</dbReference>
<dbReference type="InterPro" id="IPR001041">
    <property type="entry name" value="2Fe-2S_ferredoxin-type"/>
</dbReference>
<accession>A0A090MQW6</accession>
<dbReference type="OrthoDB" id="9799640at2"/>
<dbReference type="PROSITE" id="PS00814">
    <property type="entry name" value="ADX"/>
    <property type="match status" value="1"/>
</dbReference>
<dbReference type="GO" id="GO:0051537">
    <property type="term" value="F:2 iron, 2 sulfur cluster binding"/>
    <property type="evidence" value="ECO:0007669"/>
    <property type="project" value="UniProtKB-KW"/>
</dbReference>
<proteinExistence type="inferred from homology"/>
<evidence type="ECO:0000256" key="2">
    <source>
        <dbReference type="ARBA" id="ARBA00022714"/>
    </source>
</evidence>
<dbReference type="Pfam" id="PF00111">
    <property type="entry name" value="Fer2"/>
    <property type="match status" value="1"/>
</dbReference>
<dbReference type="PRINTS" id="PR00355">
    <property type="entry name" value="ADRENODOXIN"/>
</dbReference>
<evidence type="ECO:0000313" key="9">
    <source>
        <dbReference type="Proteomes" id="UP000035762"/>
    </source>
</evidence>
<organism evidence="8 9">
    <name type="scientific">Afipia felis</name>
    <name type="common">Cat scratch disease bacillus</name>
    <dbReference type="NCBI Taxonomy" id="1035"/>
    <lineage>
        <taxon>Bacteria</taxon>
        <taxon>Pseudomonadati</taxon>
        <taxon>Pseudomonadota</taxon>
        <taxon>Alphaproteobacteria</taxon>
        <taxon>Hyphomicrobiales</taxon>
        <taxon>Nitrobacteraceae</taxon>
        <taxon>Afipia</taxon>
    </lineage>
</organism>
<dbReference type="InterPro" id="IPR018298">
    <property type="entry name" value="Adrenodoxin_Fe-S_BS"/>
</dbReference>
<dbReference type="CDD" id="cd00207">
    <property type="entry name" value="fer2"/>
    <property type="match status" value="1"/>
</dbReference>
<sequence length="106" mass="11224">MPTVNFIDKFGVESRVDCEVGATLMTAAKRAGIKGIEAECGGTLSCATCHVYVDNADGMIPAASSSEDEMLEAVVAERKPESRLACQIAITDSLEGIVVRIPESQF</sequence>
<dbReference type="STRING" id="1035.BN961_02055"/>
<keyword evidence="9" id="KW-1185">Reference proteome</keyword>
<dbReference type="PANTHER" id="PTHR23426:SF65">
    <property type="entry name" value="FERREDOXIN-2, MITOCHONDRIAL"/>
    <property type="match status" value="1"/>
</dbReference>
<dbReference type="GO" id="GO:0009055">
    <property type="term" value="F:electron transfer activity"/>
    <property type="evidence" value="ECO:0007669"/>
    <property type="project" value="TreeGrafter"/>
</dbReference>
<evidence type="ECO:0000256" key="4">
    <source>
        <dbReference type="ARBA" id="ARBA00023004"/>
    </source>
</evidence>
<dbReference type="InterPro" id="IPR012675">
    <property type="entry name" value="Beta-grasp_dom_sf"/>
</dbReference>
<evidence type="ECO:0000313" key="8">
    <source>
        <dbReference type="EMBL" id="CEG08637.1"/>
    </source>
</evidence>